<protein>
    <submittedName>
        <fullName evidence="1">Uncharacterized protein</fullName>
    </submittedName>
</protein>
<accession>A0A4V3ANF8</accession>
<sequence length="175" mass="18909">MPITTAAVVATLLATACSHRVQRVEREMVLPPFAQVHKVDTNQRFLMAAPIEDPDPVYPARAALRGVLQLCAAFVVTAEGGIADVAIDQQGDNCADPDDPATAPFETAVRAALQRWRYFGAAVCTFPDGGDPDSDPRCEGPDVRVDPVSIRLRYVFAFSSERGGRVLWTQASPVQ</sequence>
<dbReference type="EMBL" id="SMTG01000004">
    <property type="protein sequence ID" value="TDK30924.1"/>
    <property type="molecule type" value="Genomic_DNA"/>
</dbReference>
<evidence type="ECO:0000313" key="2">
    <source>
        <dbReference type="Proteomes" id="UP000295543"/>
    </source>
</evidence>
<name>A0A4V3ANF8_9GAMM</name>
<gene>
    <name evidence="1" type="ORF">E2F49_11335</name>
</gene>
<dbReference type="Proteomes" id="UP000295543">
    <property type="component" value="Unassembled WGS sequence"/>
</dbReference>
<comment type="caution">
    <text evidence="1">The sequence shown here is derived from an EMBL/GenBank/DDBJ whole genome shotgun (WGS) entry which is preliminary data.</text>
</comment>
<reference evidence="1 2" key="1">
    <citation type="submission" date="2019-03" db="EMBL/GenBank/DDBJ databases">
        <title>Luteimonas zhaokaii sp.nov., isolated from the rectal contents of Plateau pika in Yushu, Qinghai Province, China.</title>
        <authorList>
            <person name="Zhang G."/>
        </authorList>
    </citation>
    <scope>NUCLEOTIDE SEQUENCE [LARGE SCALE GENOMIC DNA]</scope>
    <source>
        <strain evidence="1 2">THG-MD21</strain>
    </source>
</reference>
<dbReference type="OrthoDB" id="5976079at2"/>
<organism evidence="1 2">
    <name type="scientific">Luteimonas terrae</name>
    <dbReference type="NCBI Taxonomy" id="1530191"/>
    <lineage>
        <taxon>Bacteria</taxon>
        <taxon>Pseudomonadati</taxon>
        <taxon>Pseudomonadota</taxon>
        <taxon>Gammaproteobacteria</taxon>
        <taxon>Lysobacterales</taxon>
        <taxon>Lysobacteraceae</taxon>
        <taxon>Luteimonas</taxon>
    </lineage>
</organism>
<proteinExistence type="predicted"/>
<dbReference type="AlphaFoldDB" id="A0A4V3ANF8"/>
<evidence type="ECO:0000313" key="1">
    <source>
        <dbReference type="EMBL" id="TDK30924.1"/>
    </source>
</evidence>
<keyword evidence="2" id="KW-1185">Reference proteome</keyword>
<dbReference type="RefSeq" id="WP_133393980.1">
    <property type="nucleotide sequence ID" value="NZ_SMTG01000004.1"/>
</dbReference>